<dbReference type="InParanoid" id="A0A165GL38"/>
<protein>
    <submittedName>
        <fullName evidence="8">Tubulin nucleotide-binding domain-like protein</fullName>
    </submittedName>
</protein>
<dbReference type="Gene3D" id="3.40.50.1440">
    <property type="entry name" value="Tubulin/FtsZ, GTPase domain"/>
    <property type="match status" value="1"/>
</dbReference>
<dbReference type="GO" id="GO:0007005">
    <property type="term" value="P:mitochondrion organization"/>
    <property type="evidence" value="ECO:0007669"/>
    <property type="project" value="InterPro"/>
</dbReference>
<evidence type="ECO:0000256" key="1">
    <source>
        <dbReference type="ARBA" id="ARBA00003757"/>
    </source>
</evidence>
<dbReference type="PANTHER" id="PTHR13391:SF0">
    <property type="entry name" value="PROTEIN MISATO HOMOLOG 1"/>
    <property type="match status" value="1"/>
</dbReference>
<dbReference type="EMBL" id="KV423954">
    <property type="protein sequence ID" value="KZT58206.1"/>
    <property type="molecule type" value="Genomic_DNA"/>
</dbReference>
<dbReference type="OrthoDB" id="271881at2759"/>
<evidence type="ECO:0000256" key="4">
    <source>
        <dbReference type="ARBA" id="ARBA00023128"/>
    </source>
</evidence>
<feature type="domain" description="DML1/Misato tubulin" evidence="7">
    <location>
        <begin position="148"/>
        <end position="328"/>
    </location>
</feature>
<dbReference type="Pfam" id="PF14881">
    <property type="entry name" value="Tubulin_3"/>
    <property type="match status" value="1"/>
</dbReference>
<evidence type="ECO:0000256" key="3">
    <source>
        <dbReference type="ARBA" id="ARBA00008507"/>
    </source>
</evidence>
<dbReference type="FunCoup" id="A0A165GL38">
    <property type="interactions" value="204"/>
</dbReference>
<evidence type="ECO:0000256" key="5">
    <source>
        <dbReference type="SAM" id="MobiDB-lite"/>
    </source>
</evidence>
<evidence type="ECO:0000259" key="6">
    <source>
        <dbReference type="Pfam" id="PF10644"/>
    </source>
</evidence>
<dbReference type="PANTHER" id="PTHR13391">
    <property type="entry name" value="MITOCHONDRIAL DISTRIBUTION REGULATOR MISATO"/>
    <property type="match status" value="1"/>
</dbReference>
<gene>
    <name evidence="8" type="ORF">CALCODRAFT_258417</name>
</gene>
<dbReference type="InterPro" id="IPR019605">
    <property type="entry name" value="Misato_II_tubulin-like"/>
</dbReference>
<accession>A0A165GL38</accession>
<dbReference type="InterPro" id="IPR029209">
    <property type="entry name" value="DML1/Misato_tubulin"/>
</dbReference>
<comment type="subcellular location">
    <subcellularLocation>
        <location evidence="2">Mitochondrion</location>
    </subcellularLocation>
</comment>
<comment type="similarity">
    <text evidence="3">Belongs to the misato family.</text>
</comment>
<dbReference type="InterPro" id="IPR049942">
    <property type="entry name" value="DML1/Misato"/>
</dbReference>
<evidence type="ECO:0000259" key="7">
    <source>
        <dbReference type="Pfam" id="PF14881"/>
    </source>
</evidence>
<dbReference type="GO" id="GO:0005739">
    <property type="term" value="C:mitochondrion"/>
    <property type="evidence" value="ECO:0007669"/>
    <property type="project" value="UniProtKB-SubCell"/>
</dbReference>
<dbReference type="InterPro" id="IPR036525">
    <property type="entry name" value="Tubulin/FtsZ_GTPase_sf"/>
</dbReference>
<name>A0A165GL38_9BASI</name>
<reference evidence="8 9" key="1">
    <citation type="journal article" date="2016" name="Mol. Biol. Evol.">
        <title>Comparative Genomics of Early-Diverging Mushroom-Forming Fungi Provides Insights into the Origins of Lignocellulose Decay Capabilities.</title>
        <authorList>
            <person name="Nagy L.G."/>
            <person name="Riley R."/>
            <person name="Tritt A."/>
            <person name="Adam C."/>
            <person name="Daum C."/>
            <person name="Floudas D."/>
            <person name="Sun H."/>
            <person name="Yadav J.S."/>
            <person name="Pangilinan J."/>
            <person name="Larsson K.H."/>
            <person name="Matsuura K."/>
            <person name="Barry K."/>
            <person name="Labutti K."/>
            <person name="Kuo R."/>
            <person name="Ohm R.A."/>
            <person name="Bhattacharya S.S."/>
            <person name="Shirouzu T."/>
            <person name="Yoshinaga Y."/>
            <person name="Martin F.M."/>
            <person name="Grigoriev I.V."/>
            <person name="Hibbett D.S."/>
        </authorList>
    </citation>
    <scope>NUCLEOTIDE SEQUENCE [LARGE SCALE GENOMIC DNA]</scope>
    <source>
        <strain evidence="8 9">HHB12733</strain>
    </source>
</reference>
<dbReference type="AlphaFoldDB" id="A0A165GL38"/>
<evidence type="ECO:0000256" key="2">
    <source>
        <dbReference type="ARBA" id="ARBA00004173"/>
    </source>
</evidence>
<feature type="region of interest" description="Disordered" evidence="5">
    <location>
        <begin position="111"/>
        <end position="144"/>
    </location>
</feature>
<keyword evidence="4" id="KW-0496">Mitochondrion</keyword>
<evidence type="ECO:0000313" key="8">
    <source>
        <dbReference type="EMBL" id="KZT58206.1"/>
    </source>
</evidence>
<dbReference type="STRING" id="1353952.A0A165GL38"/>
<dbReference type="SUPFAM" id="SSF52490">
    <property type="entry name" value="Tubulin nucleotide-binding domain-like"/>
    <property type="match status" value="1"/>
</dbReference>
<feature type="domain" description="Misato Segment II tubulin-like" evidence="6">
    <location>
        <begin position="2"/>
        <end position="122"/>
    </location>
</feature>
<proteinExistence type="inferred from homology"/>
<organism evidence="8 9">
    <name type="scientific">Calocera cornea HHB12733</name>
    <dbReference type="NCBI Taxonomy" id="1353952"/>
    <lineage>
        <taxon>Eukaryota</taxon>
        <taxon>Fungi</taxon>
        <taxon>Dikarya</taxon>
        <taxon>Basidiomycota</taxon>
        <taxon>Agaricomycotina</taxon>
        <taxon>Dacrymycetes</taxon>
        <taxon>Dacrymycetales</taxon>
        <taxon>Dacrymycetaceae</taxon>
        <taxon>Calocera</taxon>
    </lineage>
</organism>
<sequence>MHEIIYIQSGTYANYIGQHFWNAQESYFDFSEDPEDADEQRRPDVNHDVSFREGLGTDGTPTYLPRVLIFDTKDAFGSLPKYNAMYKAVVGEEADPSNFWAGASTAVHQQRHAKSQYQQDLETELSGAPSKPGPSQAVQPRKVHNPSTWTDYTRVYYHPRSIWPITWNLGATGDKWDEGEETWNHMLQEDDFWDKDFRLFAEECDLLQGVQMTSSPSDAFASLSVSLLQTFQDDYPKLPSLVFLPLSGRKTRFNPYDLAERRRLACESKMLSMLPDTEATIIPLQNPATWSRGKWTNGLAADMNFGSVYHTSALLSAQIESATLPLRLNGNHTSLNSLTSLLNYHSDTPFSQLSGALPLHDVEFAGRIWDFSTAIESSILDTMMFSSCTTYRGILSHADRDTLKVRLEQSMGIREPLLQLSFTSVEYPILTSYPPILHEHANAIPLMSMLHTSSRTTSLLDYYTGSLQVLMNEGQFAGLGEGLDREDIRTISAELVNLKEGYMRTDGFEISDEEREEDDDIL</sequence>
<dbReference type="Pfam" id="PF10644">
    <property type="entry name" value="Misat_Tub_SegII"/>
    <property type="match status" value="1"/>
</dbReference>
<comment type="function">
    <text evidence="1">Involved in the partitioning of the mitochondrial organelle and mitochondrial DNA (mtDNA) inheritance.</text>
</comment>
<evidence type="ECO:0000313" key="9">
    <source>
        <dbReference type="Proteomes" id="UP000076842"/>
    </source>
</evidence>
<dbReference type="Proteomes" id="UP000076842">
    <property type="component" value="Unassembled WGS sequence"/>
</dbReference>
<keyword evidence="9" id="KW-1185">Reference proteome</keyword>